<feature type="chain" id="PRO_5026008081" description="ATP synthase complex subunit 8" evidence="14">
    <location>
        <begin position="31"/>
        <end position="53"/>
    </location>
</feature>
<evidence type="ECO:0000256" key="10">
    <source>
        <dbReference type="ARBA" id="ARBA00023136"/>
    </source>
</evidence>
<evidence type="ECO:0000256" key="4">
    <source>
        <dbReference type="ARBA" id="ARBA00022547"/>
    </source>
</evidence>
<keyword evidence="11" id="KW-0066">ATP synthesis</keyword>
<dbReference type="GO" id="GO:0015078">
    <property type="term" value="F:proton transmembrane transporter activity"/>
    <property type="evidence" value="ECO:0007669"/>
    <property type="project" value="InterPro"/>
</dbReference>
<dbReference type="GO" id="GO:0015986">
    <property type="term" value="P:proton motive force-driven ATP synthesis"/>
    <property type="evidence" value="ECO:0007669"/>
    <property type="project" value="InterPro"/>
</dbReference>
<gene>
    <name evidence="15" type="primary">ATP8</name>
</gene>
<evidence type="ECO:0000256" key="13">
    <source>
        <dbReference type="SAM" id="MobiDB-lite"/>
    </source>
</evidence>
<dbReference type="GO" id="GO:0045259">
    <property type="term" value="C:proton-transporting ATP synthase complex"/>
    <property type="evidence" value="ECO:0007669"/>
    <property type="project" value="UniProtKB-KW"/>
</dbReference>
<keyword evidence="9 12" id="KW-0496">Mitochondrion</keyword>
<evidence type="ECO:0000256" key="12">
    <source>
        <dbReference type="RuleBase" id="RU003661"/>
    </source>
</evidence>
<evidence type="ECO:0000256" key="8">
    <source>
        <dbReference type="ARBA" id="ARBA00023065"/>
    </source>
</evidence>
<feature type="signal peptide" evidence="14">
    <location>
        <begin position="1"/>
        <end position="30"/>
    </location>
</feature>
<reference evidence="15" key="2">
    <citation type="journal article" date="2019" name="Mitochondrial DNA Part B Resour">
        <title>The complete mitochondrial genome of the Draco maculatus (Squamata: Agamidae).</title>
        <authorList>
            <person name="Qiu Q.-B."/>
            <person name="Zhu G.-Y."/>
            <person name="Yu X.-L."/>
            <person name="Du Y."/>
        </authorList>
    </citation>
    <scope>NUCLEOTIDE SEQUENCE</scope>
</reference>
<name>A0A6F8CP25_9SAUR</name>
<keyword evidence="8 12" id="KW-0406">Ion transport</keyword>
<feature type="region of interest" description="Disordered" evidence="13">
    <location>
        <begin position="34"/>
        <end position="53"/>
    </location>
</feature>
<evidence type="ECO:0000256" key="7">
    <source>
        <dbReference type="ARBA" id="ARBA00022989"/>
    </source>
</evidence>
<dbReference type="AlphaFoldDB" id="A0A6F8CP25"/>
<comment type="subcellular location">
    <subcellularLocation>
        <location evidence="1 12">Mitochondrion membrane</location>
        <topology evidence="1 12">Single-pass membrane protein</topology>
    </subcellularLocation>
</comment>
<sequence>MPQLNPDPWLVTMMITWLLMLALMTKIISACQTTTPTPQDQKALKGSLTWPWH</sequence>
<evidence type="ECO:0000313" key="15">
    <source>
        <dbReference type="EMBL" id="ARM56344.1"/>
    </source>
</evidence>
<accession>A0A6F8CP25</accession>
<dbReference type="Pfam" id="PF00895">
    <property type="entry name" value="ATP-synt_8"/>
    <property type="match status" value="1"/>
</dbReference>
<keyword evidence="5 12" id="KW-0812">Transmembrane</keyword>
<dbReference type="GO" id="GO:0031966">
    <property type="term" value="C:mitochondrial membrane"/>
    <property type="evidence" value="ECO:0007669"/>
    <property type="project" value="UniProtKB-SubCell"/>
</dbReference>
<evidence type="ECO:0000256" key="1">
    <source>
        <dbReference type="ARBA" id="ARBA00004304"/>
    </source>
</evidence>
<proteinExistence type="inferred from homology"/>
<keyword evidence="14" id="KW-0732">Signal</keyword>
<evidence type="ECO:0000256" key="2">
    <source>
        <dbReference type="ARBA" id="ARBA00008892"/>
    </source>
</evidence>
<protein>
    <recommendedName>
        <fullName evidence="12">ATP synthase complex subunit 8</fullName>
    </recommendedName>
</protein>
<evidence type="ECO:0000256" key="5">
    <source>
        <dbReference type="ARBA" id="ARBA00022692"/>
    </source>
</evidence>
<evidence type="ECO:0000256" key="3">
    <source>
        <dbReference type="ARBA" id="ARBA00022448"/>
    </source>
</evidence>
<reference evidence="15" key="1">
    <citation type="submission" date="2016-11" db="EMBL/GenBank/DDBJ databases">
        <authorList>
            <person name="Yu X."/>
            <person name="Lin L."/>
        </authorList>
    </citation>
    <scope>NUCLEOTIDE SEQUENCE</scope>
</reference>
<keyword evidence="4 12" id="KW-0138">CF(0)</keyword>
<evidence type="ECO:0000256" key="6">
    <source>
        <dbReference type="ARBA" id="ARBA00022781"/>
    </source>
</evidence>
<keyword evidence="6 12" id="KW-0375">Hydrogen ion transport</keyword>
<geneLocation type="mitochondrion" evidence="15"/>
<dbReference type="InterPro" id="IPR001421">
    <property type="entry name" value="ATP8_metazoa"/>
</dbReference>
<comment type="similarity">
    <text evidence="2 12">Belongs to the ATPase protein 8 family.</text>
</comment>
<evidence type="ECO:0000256" key="11">
    <source>
        <dbReference type="ARBA" id="ARBA00023310"/>
    </source>
</evidence>
<dbReference type="PANTHER" id="PTHR39937:SF1">
    <property type="entry name" value="ATP SYNTHASE PROTEIN 8"/>
    <property type="match status" value="1"/>
</dbReference>
<keyword evidence="10" id="KW-0472">Membrane</keyword>
<keyword evidence="3 12" id="KW-0813">Transport</keyword>
<dbReference type="EMBL" id="KY073263">
    <property type="protein sequence ID" value="ARM56344.1"/>
    <property type="molecule type" value="Genomic_DNA"/>
</dbReference>
<organism evidence="15">
    <name type="scientific">Draco maculatus</name>
    <dbReference type="NCBI Taxonomy" id="89026"/>
    <lineage>
        <taxon>Eukaryota</taxon>
        <taxon>Metazoa</taxon>
        <taxon>Chordata</taxon>
        <taxon>Craniata</taxon>
        <taxon>Vertebrata</taxon>
        <taxon>Euteleostomi</taxon>
        <taxon>Lepidosauria</taxon>
        <taxon>Squamata</taxon>
        <taxon>Bifurcata</taxon>
        <taxon>Unidentata</taxon>
        <taxon>Episquamata</taxon>
        <taxon>Toxicofera</taxon>
        <taxon>Iguania</taxon>
        <taxon>Acrodonta</taxon>
        <taxon>Agamidae</taxon>
        <taxon>Draconinae</taxon>
        <taxon>Draco</taxon>
    </lineage>
</organism>
<keyword evidence="7" id="KW-1133">Transmembrane helix</keyword>
<dbReference type="PANTHER" id="PTHR39937">
    <property type="entry name" value="ATP SYNTHASE PROTEIN 8"/>
    <property type="match status" value="1"/>
</dbReference>
<evidence type="ECO:0000256" key="9">
    <source>
        <dbReference type="ARBA" id="ARBA00023128"/>
    </source>
</evidence>
<dbReference type="InterPro" id="IPR050635">
    <property type="entry name" value="ATPase_protein_8"/>
</dbReference>
<evidence type="ECO:0000256" key="14">
    <source>
        <dbReference type="SAM" id="SignalP"/>
    </source>
</evidence>